<keyword evidence="17" id="KW-1185">Reference proteome</keyword>
<dbReference type="EMBL" id="CP145316">
    <property type="protein sequence ID" value="XAM18079.1"/>
    <property type="molecule type" value="Genomic_DNA"/>
</dbReference>
<evidence type="ECO:0000256" key="6">
    <source>
        <dbReference type="ARBA" id="ARBA00022617"/>
    </source>
</evidence>
<evidence type="ECO:0000313" key="17">
    <source>
        <dbReference type="Proteomes" id="UP001434737"/>
    </source>
</evidence>
<dbReference type="EC" id="1.3.99.-" evidence="14 15"/>
<keyword evidence="9 14" id="KW-1133">Transmembrane helix</keyword>
<feature type="transmembrane region" description="Helical" evidence="14">
    <location>
        <begin position="6"/>
        <end position="30"/>
    </location>
</feature>
<dbReference type="PANTHER" id="PTHR40255">
    <property type="entry name" value="UPF0093 MEMBRANE PROTEIN SLR1790"/>
    <property type="match status" value="1"/>
</dbReference>
<feature type="transmembrane region" description="Helical" evidence="14">
    <location>
        <begin position="51"/>
        <end position="73"/>
    </location>
</feature>
<comment type="catalytic activity">
    <reaction evidence="13 14 15">
        <text>protoporphyrinogen IX + 3 A = protoporphyrin IX + 3 AH2</text>
        <dbReference type="Rhea" id="RHEA:62000"/>
        <dbReference type="ChEBI" id="CHEBI:13193"/>
        <dbReference type="ChEBI" id="CHEBI:17499"/>
        <dbReference type="ChEBI" id="CHEBI:57306"/>
        <dbReference type="ChEBI" id="CHEBI:57307"/>
    </reaction>
</comment>
<accession>A0ABZ3F7N9</accession>
<dbReference type="HAMAP" id="MF_02239">
    <property type="entry name" value="HemJ"/>
    <property type="match status" value="1"/>
</dbReference>
<keyword evidence="12 14" id="KW-0472">Membrane</keyword>
<dbReference type="PIRSF" id="PIRSF004638">
    <property type="entry name" value="UCP004638"/>
    <property type="match status" value="1"/>
</dbReference>
<comment type="cofactor">
    <cofactor evidence="14 15">
        <name>heme b</name>
        <dbReference type="ChEBI" id="CHEBI:60344"/>
    </cofactor>
    <text evidence="14 15">Binds 1 heme b (iron(II)-protoporphyrin IX) group per subunit.</text>
</comment>
<dbReference type="RefSeq" id="WP_295700577.1">
    <property type="nucleotide sequence ID" value="NZ_CP145316.1"/>
</dbReference>
<reference evidence="16 17" key="1">
    <citation type="submission" date="2024-02" db="EMBL/GenBank/DDBJ databases">
        <title>Genome and pathogenicity analysis of Helicobacter mastomyrinus isolated from mice.</title>
        <authorList>
            <person name="Zhu L."/>
        </authorList>
    </citation>
    <scope>NUCLEOTIDE SEQUENCE [LARGE SCALE GENOMIC DNA]</scope>
    <source>
        <strain evidence="16 17">Hm-17</strain>
    </source>
</reference>
<evidence type="ECO:0000256" key="14">
    <source>
        <dbReference type="HAMAP-Rule" id="MF_02239"/>
    </source>
</evidence>
<evidence type="ECO:0000256" key="1">
    <source>
        <dbReference type="ARBA" id="ARBA00004651"/>
    </source>
</evidence>
<proteinExistence type="inferred from homology"/>
<evidence type="ECO:0000256" key="3">
    <source>
        <dbReference type="ARBA" id="ARBA00006501"/>
    </source>
</evidence>
<protein>
    <recommendedName>
        <fullName evidence="4 14">Protoporphyrinogen IX oxidase</fullName>
        <shortName evidence="14">PPO</shortName>
        <ecNumber evidence="14 15">1.3.99.-</ecNumber>
    </recommendedName>
</protein>
<feature type="binding site" description="axial binding residue" evidence="14">
    <location>
        <position position="10"/>
    </location>
    <ligand>
        <name>heme</name>
        <dbReference type="ChEBI" id="CHEBI:30413"/>
    </ligand>
    <ligandPart>
        <name>Fe</name>
        <dbReference type="ChEBI" id="CHEBI:18248"/>
    </ligandPart>
</feature>
<comment type="function">
    <text evidence="14 15">Catalyzes the oxidation of protoporphyrinogen IX to protoporphyrin IX.</text>
</comment>
<keyword evidence="8 14" id="KW-0479">Metal-binding</keyword>
<feature type="transmembrane region" description="Helical" evidence="14">
    <location>
        <begin position="125"/>
        <end position="142"/>
    </location>
</feature>
<keyword evidence="7 14" id="KW-0812">Transmembrane</keyword>
<dbReference type="Proteomes" id="UP001434737">
    <property type="component" value="Chromosome"/>
</dbReference>
<evidence type="ECO:0000256" key="9">
    <source>
        <dbReference type="ARBA" id="ARBA00022989"/>
    </source>
</evidence>
<dbReference type="NCBIfam" id="TIGR00701">
    <property type="entry name" value="protoporphyrinogen oxidase HemJ"/>
    <property type="match status" value="1"/>
</dbReference>
<evidence type="ECO:0000256" key="15">
    <source>
        <dbReference type="PIRNR" id="PIRNR004638"/>
    </source>
</evidence>
<evidence type="ECO:0000256" key="7">
    <source>
        <dbReference type="ARBA" id="ARBA00022692"/>
    </source>
</evidence>
<evidence type="ECO:0000256" key="2">
    <source>
        <dbReference type="ARBA" id="ARBA00005073"/>
    </source>
</evidence>
<gene>
    <name evidence="16" type="primary">hemJ</name>
    <name evidence="16" type="ORF">V3I05_10415</name>
</gene>
<comment type="subcellular location">
    <subcellularLocation>
        <location evidence="1 14">Cell membrane</location>
        <topology evidence="1 14">Multi-pass membrane protein</topology>
    </subcellularLocation>
</comment>
<evidence type="ECO:0000256" key="13">
    <source>
        <dbReference type="ARBA" id="ARBA00048390"/>
    </source>
</evidence>
<comment type="similarity">
    <text evidence="3 14 15">Belongs to the HemJ family.</text>
</comment>
<evidence type="ECO:0000313" key="16">
    <source>
        <dbReference type="EMBL" id="XAM18079.1"/>
    </source>
</evidence>
<feature type="transmembrane region" description="Helical" evidence="14">
    <location>
        <begin position="85"/>
        <end position="104"/>
    </location>
</feature>
<evidence type="ECO:0000256" key="4">
    <source>
        <dbReference type="ARBA" id="ARBA00017504"/>
    </source>
</evidence>
<comment type="pathway">
    <text evidence="2 14 15">Porphyrin-containing compound metabolism; protoporphyrin-IX biosynthesis; protoporphyrin-IX from protoporphyrinogen-IX: step 1/1.</text>
</comment>
<comment type="subunit">
    <text evidence="14">Homodimer.</text>
</comment>
<evidence type="ECO:0000256" key="12">
    <source>
        <dbReference type="ARBA" id="ARBA00023136"/>
    </source>
</evidence>
<keyword evidence="11 14" id="KW-0408">Iron</keyword>
<organism evidence="16 17">
    <name type="scientific">Helicobacter mastomyrinus</name>
    <dbReference type="NCBI Taxonomy" id="287948"/>
    <lineage>
        <taxon>Bacteria</taxon>
        <taxon>Pseudomonadati</taxon>
        <taxon>Campylobacterota</taxon>
        <taxon>Epsilonproteobacteria</taxon>
        <taxon>Campylobacterales</taxon>
        <taxon>Helicobacteraceae</taxon>
        <taxon>Helicobacter</taxon>
    </lineage>
</organism>
<evidence type="ECO:0000256" key="8">
    <source>
        <dbReference type="ARBA" id="ARBA00022723"/>
    </source>
</evidence>
<dbReference type="PANTHER" id="PTHR40255:SF1">
    <property type="entry name" value="PROTOPORPHYRINOGEN IX OXIDASE"/>
    <property type="match status" value="1"/>
</dbReference>
<dbReference type="InterPro" id="IPR005265">
    <property type="entry name" value="HemJ-like"/>
</dbReference>
<sequence>MEYAYIKAFHIIVLVSWMAMLFYLPRLFVYHAQNRDNEGFVSVVKIQEVKLYKYIGTPAIVLTLLTGIAMITLHPSLLQVATSGIWLHIKLTFVIILVIYHLLCGYFIKTLGNGSCKRSHKFFRFFNEIPTLLLIIIAILAVCKPF</sequence>
<name>A0ABZ3F7N9_9HELI</name>
<dbReference type="Pfam" id="PF03653">
    <property type="entry name" value="UPF0093"/>
    <property type="match status" value="1"/>
</dbReference>
<evidence type="ECO:0000256" key="11">
    <source>
        <dbReference type="ARBA" id="ARBA00023004"/>
    </source>
</evidence>
<keyword evidence="10 14" id="KW-0560">Oxidoreductase</keyword>
<evidence type="ECO:0000256" key="5">
    <source>
        <dbReference type="ARBA" id="ARBA00022475"/>
    </source>
</evidence>
<keyword evidence="6 14" id="KW-0349">Heme</keyword>
<evidence type="ECO:0000256" key="10">
    <source>
        <dbReference type="ARBA" id="ARBA00023002"/>
    </source>
</evidence>
<keyword evidence="5 14" id="KW-1003">Cell membrane</keyword>
<feature type="binding site" description="axial binding residue" evidence="14">
    <location>
        <position position="90"/>
    </location>
    <ligand>
        <name>heme</name>
        <dbReference type="ChEBI" id="CHEBI:30413"/>
    </ligand>
    <ligandPart>
        <name>Fe</name>
        <dbReference type="ChEBI" id="CHEBI:18248"/>
    </ligandPart>
</feature>